<proteinExistence type="inferred from homology"/>
<dbReference type="Proteomes" id="UP000230154">
    <property type="component" value="Unassembled WGS sequence"/>
</dbReference>
<comment type="caution">
    <text evidence="9">The sequence shown here is derived from an EMBL/GenBank/DDBJ whole genome shotgun (WGS) entry which is preliminary data.</text>
</comment>
<dbReference type="GO" id="GO:0030145">
    <property type="term" value="F:manganese ion binding"/>
    <property type="evidence" value="ECO:0007669"/>
    <property type="project" value="UniProtKB-UniRule"/>
</dbReference>
<dbReference type="Pfam" id="PF02789">
    <property type="entry name" value="Peptidase_M17_N"/>
    <property type="match status" value="1"/>
</dbReference>
<dbReference type="SUPFAM" id="SSF53187">
    <property type="entry name" value="Zn-dependent exopeptidases"/>
    <property type="match status" value="1"/>
</dbReference>
<comment type="catalytic activity">
    <reaction evidence="2 7">
        <text>Release of an N-terminal amino acid, preferentially leucine, but not glutamic or aspartic acids.</text>
        <dbReference type="EC" id="3.4.11.10"/>
    </reaction>
</comment>
<dbReference type="InterPro" id="IPR000819">
    <property type="entry name" value="Peptidase_M17_C"/>
</dbReference>
<reference evidence="10" key="1">
    <citation type="submission" date="2017-09" db="EMBL/GenBank/DDBJ databases">
        <title>Depth-based differentiation of microbial function through sediment-hosted aquifers and enrichment of novel symbionts in the deep terrestrial subsurface.</title>
        <authorList>
            <person name="Probst A.J."/>
            <person name="Ladd B."/>
            <person name="Jarett J.K."/>
            <person name="Geller-Mcgrath D.E."/>
            <person name="Sieber C.M.K."/>
            <person name="Emerson J.B."/>
            <person name="Anantharaman K."/>
            <person name="Thomas B.C."/>
            <person name="Malmstrom R."/>
            <person name="Stieglmeier M."/>
            <person name="Klingl A."/>
            <person name="Woyke T."/>
            <person name="Ryan C.M."/>
            <person name="Banfield J.F."/>
        </authorList>
    </citation>
    <scope>NUCLEOTIDE SEQUENCE [LARGE SCALE GENOMIC DNA]</scope>
</reference>
<feature type="domain" description="Cytosol aminopeptidase" evidence="8">
    <location>
        <begin position="344"/>
        <end position="351"/>
    </location>
</feature>
<keyword evidence="6 7" id="KW-0378">Hydrolase</keyword>
<organism evidence="9 10">
    <name type="scientific">Candidatus Magasanikbacteria bacterium CG10_big_fil_rev_8_21_14_0_10_47_10</name>
    <dbReference type="NCBI Taxonomy" id="1974652"/>
    <lineage>
        <taxon>Bacteria</taxon>
        <taxon>Candidatus Magasanikiibacteriota</taxon>
    </lineage>
</organism>
<dbReference type="PRINTS" id="PR00481">
    <property type="entry name" value="LAMNOPPTDASE"/>
</dbReference>
<feature type="binding site" evidence="7">
    <location>
        <position position="348"/>
    </location>
    <ligand>
        <name>Mn(2+)</name>
        <dbReference type="ChEBI" id="CHEBI:29035"/>
        <label>1</label>
    </ligand>
</feature>
<evidence type="ECO:0000256" key="4">
    <source>
        <dbReference type="ARBA" id="ARBA00022438"/>
    </source>
</evidence>
<evidence type="ECO:0000256" key="2">
    <source>
        <dbReference type="ARBA" id="ARBA00000967"/>
    </source>
</evidence>
<name>A0A2H0TTT2_9BACT</name>
<accession>A0A2H0TTT2</accession>
<dbReference type="InterPro" id="IPR043472">
    <property type="entry name" value="Macro_dom-like"/>
</dbReference>
<evidence type="ECO:0000256" key="6">
    <source>
        <dbReference type="ARBA" id="ARBA00022801"/>
    </source>
</evidence>
<comment type="subcellular location">
    <subcellularLocation>
        <location evidence="7">Cytoplasm</location>
    </subcellularLocation>
</comment>
<dbReference type="NCBIfam" id="NF002074">
    <property type="entry name" value="PRK00913.1-4"/>
    <property type="match status" value="1"/>
</dbReference>
<evidence type="ECO:0000256" key="3">
    <source>
        <dbReference type="ARBA" id="ARBA00009528"/>
    </source>
</evidence>
<dbReference type="GO" id="GO:0006508">
    <property type="term" value="P:proteolysis"/>
    <property type="evidence" value="ECO:0007669"/>
    <property type="project" value="UniProtKB-KW"/>
</dbReference>
<dbReference type="InterPro" id="IPR008283">
    <property type="entry name" value="Peptidase_M17_N"/>
</dbReference>
<comment type="cofactor">
    <cofactor evidence="7">
        <name>Mn(2+)</name>
        <dbReference type="ChEBI" id="CHEBI:29035"/>
    </cofactor>
    <text evidence="7">Binds 2 manganese ions per subunit.</text>
</comment>
<evidence type="ECO:0000313" key="10">
    <source>
        <dbReference type="Proteomes" id="UP000230154"/>
    </source>
</evidence>
<comment type="similarity">
    <text evidence="3 7">Belongs to the peptidase M17 family.</text>
</comment>
<dbReference type="InterPro" id="IPR011356">
    <property type="entry name" value="Leucine_aapep/pepB"/>
</dbReference>
<dbReference type="InterPro" id="IPR023042">
    <property type="entry name" value="Peptidase_M17_leu_NH2_pept"/>
</dbReference>
<feature type="binding site" evidence="7">
    <location>
        <position position="287"/>
    </location>
    <ligand>
        <name>Mn(2+)</name>
        <dbReference type="ChEBI" id="CHEBI:29035"/>
        <label>2</label>
    </ligand>
</feature>
<evidence type="ECO:0000256" key="7">
    <source>
        <dbReference type="HAMAP-Rule" id="MF_00181"/>
    </source>
</evidence>
<comment type="function">
    <text evidence="7">Presumably involved in the processing and regular turnover of intracellular proteins. Catalyzes the removal of unsubstituted N-terminal amino acids from various peptides.</text>
</comment>
<feature type="binding site" evidence="7">
    <location>
        <position position="264"/>
    </location>
    <ligand>
        <name>Mn(2+)</name>
        <dbReference type="ChEBI" id="CHEBI:29035"/>
        <label>2</label>
    </ligand>
</feature>
<dbReference type="PROSITE" id="PS00631">
    <property type="entry name" value="CYTOSOL_AP"/>
    <property type="match status" value="1"/>
</dbReference>
<sequence length="503" mass="53860">MEVLVKKSIEQSPFFVVPLFEGKGLKEASQYVDSQTASLIDAVIRSKDFEAKKGTSTLVYSPSGQMPRILLVGLGKEKDISLKGYKEVIGNAVIAAQGKKQTALSIRIPQELEKKFGPYACGYYGALAAMLAEYSFDQHKQKDAQVIPMSSCTFVSQLNGKDEKQLIKGIEEGRLVAGVINDIRHLGNTPPGIMTPTLLSKETVRLSKNIKNVSVNILSLPDIKKLGMGCLLGVSQGSVEEPKFIIVEYKGGAASSKPTVLIGKGITFDSGGLSIKPDAYMSDMKFDMLGAATALGSILAAAKLNVKKNIVALLPSCENMPSGSSYRPDDILIAMNGQSVLVENTDAEGRLILADALCYAHTYNPKDVIDFATLTGACMVALGNERSGLFSPEQSLIEGLLQAGSKAGEYLWHLPLGEEYSEAIKAEVADIKNLGGVGGSRYGGASTAAAFLQYFTEDPKTKKTYPWAHLDLSSCYTGTKGKSYIRGGANGFGVQTMVEYLRG</sequence>
<dbReference type="EMBL" id="PFCB01000003">
    <property type="protein sequence ID" value="PIR74817.1"/>
    <property type="molecule type" value="Genomic_DNA"/>
</dbReference>
<evidence type="ECO:0000313" key="9">
    <source>
        <dbReference type="EMBL" id="PIR74817.1"/>
    </source>
</evidence>
<keyword evidence="5 7" id="KW-0645">Protease</keyword>
<gene>
    <name evidence="7" type="primary">pepA</name>
    <name evidence="9" type="ORF">COU35_00315</name>
</gene>
<feature type="active site" evidence="7">
    <location>
        <position position="350"/>
    </location>
</feature>
<dbReference type="HAMAP" id="MF_00181">
    <property type="entry name" value="Cytosol_peptidase_M17"/>
    <property type="match status" value="1"/>
</dbReference>
<dbReference type="Gene3D" id="3.40.630.10">
    <property type="entry name" value="Zn peptidases"/>
    <property type="match status" value="1"/>
</dbReference>
<dbReference type="CDD" id="cd00433">
    <property type="entry name" value="Peptidase_M17"/>
    <property type="match status" value="1"/>
</dbReference>
<protein>
    <recommendedName>
        <fullName evidence="7">Probable cytosol aminopeptidase</fullName>
        <ecNumber evidence="7">3.4.11.1</ecNumber>
    </recommendedName>
    <alternativeName>
        <fullName evidence="7">Leucine aminopeptidase</fullName>
        <shortName evidence="7">LAP</shortName>
        <ecNumber evidence="7">3.4.11.10</ecNumber>
    </alternativeName>
    <alternativeName>
        <fullName evidence="7">Leucyl aminopeptidase</fullName>
    </alternativeName>
</protein>
<dbReference type="PANTHER" id="PTHR11963">
    <property type="entry name" value="LEUCINE AMINOPEPTIDASE-RELATED"/>
    <property type="match status" value="1"/>
</dbReference>
<dbReference type="Gene3D" id="3.40.220.10">
    <property type="entry name" value="Leucine Aminopeptidase, subunit E, domain 1"/>
    <property type="match status" value="1"/>
</dbReference>
<dbReference type="GO" id="GO:0005737">
    <property type="term" value="C:cytoplasm"/>
    <property type="evidence" value="ECO:0007669"/>
    <property type="project" value="UniProtKB-SubCell"/>
</dbReference>
<comment type="catalytic activity">
    <reaction evidence="1 7">
        <text>Release of an N-terminal amino acid, Xaa-|-Yaa-, in which Xaa is preferably Leu, but may be other amino acids including Pro although not Arg or Lys, and Yaa may be Pro. Amino acid amides and methyl esters are also readily hydrolyzed, but rates on arylamides are exceedingly low.</text>
        <dbReference type="EC" id="3.4.11.1"/>
    </reaction>
</comment>
<evidence type="ECO:0000256" key="1">
    <source>
        <dbReference type="ARBA" id="ARBA00000135"/>
    </source>
</evidence>
<dbReference type="Pfam" id="PF00883">
    <property type="entry name" value="Peptidase_M17"/>
    <property type="match status" value="1"/>
</dbReference>
<keyword evidence="7" id="KW-0479">Metal-binding</keyword>
<feature type="binding site" evidence="7">
    <location>
        <position position="269"/>
    </location>
    <ligand>
        <name>Mn(2+)</name>
        <dbReference type="ChEBI" id="CHEBI:29035"/>
        <label>1</label>
    </ligand>
</feature>
<feature type="binding site" evidence="7">
    <location>
        <position position="348"/>
    </location>
    <ligand>
        <name>Mn(2+)</name>
        <dbReference type="ChEBI" id="CHEBI:29035"/>
        <label>2</label>
    </ligand>
</feature>
<evidence type="ECO:0000259" key="8">
    <source>
        <dbReference type="PROSITE" id="PS00631"/>
    </source>
</evidence>
<keyword evidence="4 7" id="KW-0031">Aminopeptidase</keyword>
<dbReference type="GO" id="GO:0070006">
    <property type="term" value="F:metalloaminopeptidase activity"/>
    <property type="evidence" value="ECO:0007669"/>
    <property type="project" value="InterPro"/>
</dbReference>
<evidence type="ECO:0000256" key="5">
    <source>
        <dbReference type="ARBA" id="ARBA00022670"/>
    </source>
</evidence>
<keyword evidence="7" id="KW-0963">Cytoplasm</keyword>
<feature type="binding site" evidence="7">
    <location>
        <position position="269"/>
    </location>
    <ligand>
        <name>Mn(2+)</name>
        <dbReference type="ChEBI" id="CHEBI:29035"/>
        <label>2</label>
    </ligand>
</feature>
<feature type="binding site" evidence="7">
    <location>
        <position position="346"/>
    </location>
    <ligand>
        <name>Mn(2+)</name>
        <dbReference type="ChEBI" id="CHEBI:29035"/>
        <label>1</label>
    </ligand>
</feature>
<dbReference type="EC" id="3.4.11.1" evidence="7"/>
<dbReference type="AlphaFoldDB" id="A0A2H0TTT2"/>
<dbReference type="EC" id="3.4.11.10" evidence="7"/>
<dbReference type="SUPFAM" id="SSF52949">
    <property type="entry name" value="Macro domain-like"/>
    <property type="match status" value="1"/>
</dbReference>
<dbReference type="PANTHER" id="PTHR11963:SF23">
    <property type="entry name" value="CYTOSOL AMINOPEPTIDASE"/>
    <property type="match status" value="1"/>
</dbReference>
<feature type="active site" evidence="7">
    <location>
        <position position="276"/>
    </location>
</feature>
<keyword evidence="7" id="KW-0464">Manganese</keyword>